<proteinExistence type="predicted"/>
<protein>
    <submittedName>
        <fullName evidence="3">P-loop containing nucleoside triphosphate hydrolase protein</fullName>
    </submittedName>
</protein>
<dbReference type="EMBL" id="JAUKUD010000002">
    <property type="protein sequence ID" value="KAK0752558.1"/>
    <property type="molecule type" value="Genomic_DNA"/>
</dbReference>
<dbReference type="Pfam" id="PF00004">
    <property type="entry name" value="AAA"/>
    <property type="match status" value="1"/>
</dbReference>
<dbReference type="CDD" id="cd19481">
    <property type="entry name" value="RecA-like_protease"/>
    <property type="match status" value="1"/>
</dbReference>
<evidence type="ECO:0000256" key="1">
    <source>
        <dbReference type="SAM" id="MobiDB-lite"/>
    </source>
</evidence>
<dbReference type="AlphaFoldDB" id="A0AA40F7D1"/>
<comment type="caution">
    <text evidence="3">The sequence shown here is derived from an EMBL/GenBank/DDBJ whole genome shotgun (WGS) entry which is preliminary data.</text>
</comment>
<evidence type="ECO:0000313" key="4">
    <source>
        <dbReference type="Proteomes" id="UP001172155"/>
    </source>
</evidence>
<dbReference type="Proteomes" id="UP001172155">
    <property type="component" value="Unassembled WGS sequence"/>
</dbReference>
<feature type="region of interest" description="Disordered" evidence="1">
    <location>
        <begin position="27"/>
        <end position="63"/>
    </location>
</feature>
<gene>
    <name evidence="3" type="ORF">B0T18DRAFT_388479</name>
</gene>
<evidence type="ECO:0000313" key="3">
    <source>
        <dbReference type="EMBL" id="KAK0752558.1"/>
    </source>
</evidence>
<dbReference type="GO" id="GO:0005524">
    <property type="term" value="F:ATP binding"/>
    <property type="evidence" value="ECO:0007669"/>
    <property type="project" value="InterPro"/>
</dbReference>
<organism evidence="3 4">
    <name type="scientific">Schizothecium vesticola</name>
    <dbReference type="NCBI Taxonomy" id="314040"/>
    <lineage>
        <taxon>Eukaryota</taxon>
        <taxon>Fungi</taxon>
        <taxon>Dikarya</taxon>
        <taxon>Ascomycota</taxon>
        <taxon>Pezizomycotina</taxon>
        <taxon>Sordariomycetes</taxon>
        <taxon>Sordariomycetidae</taxon>
        <taxon>Sordariales</taxon>
        <taxon>Schizotheciaceae</taxon>
        <taxon>Schizothecium</taxon>
    </lineage>
</organism>
<keyword evidence="3" id="KW-0378">Hydrolase</keyword>
<sequence length="738" mass="82266">MMDKQDVSEKLWKWRYKLQHLGQSSDKTLADFSDTETETSQKKPKKLGASSTTTPPSAGLEPGSSLAIKTLYEGPNSHDGCFEWVDYPPKQLSKSVAKAHDRVAIRVFKIKDKDKPVISGRHSLRYHQIEVQSPLLVGALAEILAKQNMHLDVLDTATFSHPFRELYFAYDDILAKCRALEADKEPAPLRPFVQLLVRLLDDMFSGTRTKLKQLLADRLVSFQLAWALFPKGTTVVAWGNNCELLCKVDDAAYRTVGVRKELLVTTKVLRFNGSGFLWDDYEISIPSFSGNQPIAELPAYPLEFFDGRAETVARLTARGRRVLDYQGLAYASYQGIAIYQEGGKARKHNVDGRVLIDVMGYNKHHLAQGAREGTDPHTTKQNLLVGSDPSPATPKGLLPLPTGGTATTTTASERTPGTLQRLSEAAQARNKAALLALEAAEPHLMYMLPLIEGYALKNKLWVSFFVEDIRPMTWNAEAFDHLVYDEQQKDLVMSFVENHGQTRKKAALEDVIVGKGAGLIILLSGPPGTGKTLMAEAVADRTRKPLFYLQAEDLGISAAVLGANIKKVFEMATEWDAVVLLDEADVFMAERHPQDIARNELVSIFLRELEYFRGIIFLTTNLYSTIDTAFRSRVSLHLLFKSLTVEARGVVWKKFLERLPAPEKEGEGGLDDEDVKELAAWQLNGREIKTAVKMTRSWCDHKGYGLTLARMENGIRVTSPHATKAAREGEVDTSLYDE</sequence>
<dbReference type="InterPro" id="IPR003593">
    <property type="entry name" value="AAA+_ATPase"/>
</dbReference>
<dbReference type="PANTHER" id="PTHR46411">
    <property type="entry name" value="FAMILY ATPASE, PUTATIVE-RELATED"/>
    <property type="match status" value="1"/>
</dbReference>
<dbReference type="InterPro" id="IPR054289">
    <property type="entry name" value="DUF7025"/>
</dbReference>
<dbReference type="PANTHER" id="PTHR46411:SF3">
    <property type="entry name" value="AAA+ ATPASE DOMAIN-CONTAINING PROTEIN"/>
    <property type="match status" value="1"/>
</dbReference>
<keyword evidence="4" id="KW-1185">Reference proteome</keyword>
<dbReference type="SMART" id="SM00382">
    <property type="entry name" value="AAA"/>
    <property type="match status" value="1"/>
</dbReference>
<feature type="domain" description="AAA+ ATPase" evidence="2">
    <location>
        <begin position="517"/>
        <end position="644"/>
    </location>
</feature>
<dbReference type="InterPro" id="IPR003959">
    <property type="entry name" value="ATPase_AAA_core"/>
</dbReference>
<dbReference type="InterPro" id="IPR027417">
    <property type="entry name" value="P-loop_NTPase"/>
</dbReference>
<name>A0AA40F7D1_9PEZI</name>
<dbReference type="SUPFAM" id="SSF52540">
    <property type="entry name" value="P-loop containing nucleoside triphosphate hydrolases"/>
    <property type="match status" value="1"/>
</dbReference>
<evidence type="ECO:0000259" key="2">
    <source>
        <dbReference type="SMART" id="SM00382"/>
    </source>
</evidence>
<dbReference type="Gene3D" id="3.40.50.300">
    <property type="entry name" value="P-loop containing nucleotide triphosphate hydrolases"/>
    <property type="match status" value="1"/>
</dbReference>
<reference evidence="3" key="1">
    <citation type="submission" date="2023-06" db="EMBL/GenBank/DDBJ databases">
        <title>Genome-scale phylogeny and comparative genomics of the fungal order Sordariales.</title>
        <authorList>
            <consortium name="Lawrence Berkeley National Laboratory"/>
            <person name="Hensen N."/>
            <person name="Bonometti L."/>
            <person name="Westerberg I."/>
            <person name="Brannstrom I.O."/>
            <person name="Guillou S."/>
            <person name="Cros-Aarteil S."/>
            <person name="Calhoun S."/>
            <person name="Haridas S."/>
            <person name="Kuo A."/>
            <person name="Mondo S."/>
            <person name="Pangilinan J."/>
            <person name="Riley R."/>
            <person name="LaButti K."/>
            <person name="Andreopoulos B."/>
            <person name="Lipzen A."/>
            <person name="Chen C."/>
            <person name="Yanf M."/>
            <person name="Daum C."/>
            <person name="Ng V."/>
            <person name="Clum A."/>
            <person name="Steindorff A."/>
            <person name="Ohm R."/>
            <person name="Martin F."/>
            <person name="Silar P."/>
            <person name="Natvig D."/>
            <person name="Lalanne C."/>
            <person name="Gautier V."/>
            <person name="Ament-velasquez S.L."/>
            <person name="Kruys A."/>
            <person name="Hutchinson M.I."/>
            <person name="Powell A.J."/>
            <person name="Barry K."/>
            <person name="Miller A.N."/>
            <person name="Grigoriev I.V."/>
            <person name="Debuchy R."/>
            <person name="Gladieux P."/>
            <person name="Thoren M.H."/>
            <person name="Johannesson H."/>
        </authorList>
    </citation>
    <scope>NUCLEOTIDE SEQUENCE</scope>
    <source>
        <strain evidence="3">SMH3187-1</strain>
    </source>
</reference>
<feature type="compositionally biased region" description="Low complexity" evidence="1">
    <location>
        <begin position="393"/>
        <end position="415"/>
    </location>
</feature>
<dbReference type="GO" id="GO:0016887">
    <property type="term" value="F:ATP hydrolysis activity"/>
    <property type="evidence" value="ECO:0007669"/>
    <property type="project" value="InterPro"/>
</dbReference>
<feature type="region of interest" description="Disordered" evidence="1">
    <location>
        <begin position="367"/>
        <end position="415"/>
    </location>
</feature>
<accession>A0AA40F7D1</accession>
<dbReference type="Pfam" id="PF22942">
    <property type="entry name" value="DUF7025"/>
    <property type="match status" value="1"/>
</dbReference>